<dbReference type="InterPro" id="IPR017853">
    <property type="entry name" value="GH"/>
</dbReference>
<protein>
    <recommendedName>
        <fullName evidence="1">Asl1-like glycosyl hydrolase catalytic domain-containing protein</fullName>
    </recommendedName>
</protein>
<keyword evidence="3" id="KW-1185">Reference proteome</keyword>
<proteinExistence type="predicted"/>
<sequence length="205" mass="21908">MSNWSSAAERAIAGGAPALMSFNEPDICYSGSACMSVNASVTAYRTAMQPFAGRIPIGAPAITTSGAPGGLTYLGYFLGNCTACTFDFVNVHWYSNKYAGASYFESFINQARVVRDTYPQTAGKPIWVTEFGLDNDDAGAPVYTDADLQAFLQKVMPWMDQQADIARYAYFMAAEGILINSAGTGLSGNGIVYNSFVNATTQPNL</sequence>
<organism evidence="2 3">
    <name type="scientific">Oleoguttula mirabilis</name>
    <dbReference type="NCBI Taxonomy" id="1507867"/>
    <lineage>
        <taxon>Eukaryota</taxon>
        <taxon>Fungi</taxon>
        <taxon>Dikarya</taxon>
        <taxon>Ascomycota</taxon>
        <taxon>Pezizomycotina</taxon>
        <taxon>Dothideomycetes</taxon>
        <taxon>Dothideomycetidae</taxon>
        <taxon>Mycosphaerellales</taxon>
        <taxon>Teratosphaeriaceae</taxon>
        <taxon>Oleoguttula</taxon>
    </lineage>
</organism>
<dbReference type="GO" id="GO:0009277">
    <property type="term" value="C:fungal-type cell wall"/>
    <property type="evidence" value="ECO:0007669"/>
    <property type="project" value="TreeGrafter"/>
</dbReference>
<dbReference type="Pfam" id="PF11790">
    <property type="entry name" value="Glyco_hydro_cc"/>
    <property type="match status" value="1"/>
</dbReference>
<dbReference type="InterPro" id="IPR053183">
    <property type="entry name" value="ASL1"/>
</dbReference>
<dbReference type="AlphaFoldDB" id="A0AAV9J3D9"/>
<accession>A0AAV9J3D9</accession>
<evidence type="ECO:0000313" key="3">
    <source>
        <dbReference type="Proteomes" id="UP001324427"/>
    </source>
</evidence>
<dbReference type="GO" id="GO:0071966">
    <property type="term" value="P:fungal-type cell wall polysaccharide metabolic process"/>
    <property type="evidence" value="ECO:0007669"/>
    <property type="project" value="TreeGrafter"/>
</dbReference>
<reference evidence="2 3" key="1">
    <citation type="submission" date="2021-11" db="EMBL/GenBank/DDBJ databases">
        <title>Black yeast isolated from Biological Soil Crust.</title>
        <authorList>
            <person name="Kurbessoian T."/>
        </authorList>
    </citation>
    <scope>NUCLEOTIDE SEQUENCE [LARGE SCALE GENOMIC DNA]</scope>
    <source>
        <strain evidence="2 3">CCFEE 5522</strain>
    </source>
</reference>
<gene>
    <name evidence="2" type="ORF">LTR36_010964</name>
</gene>
<comment type="caution">
    <text evidence="2">The sequence shown here is derived from an EMBL/GenBank/DDBJ whole genome shotgun (WGS) entry which is preliminary data.</text>
</comment>
<dbReference type="PANTHER" id="PTHR34154:SF10">
    <property type="entry name" value="ASL1-LIKE GLYCOSYL HYDROLASE CATALYTIC DOMAIN-CONTAINING PROTEIN"/>
    <property type="match status" value="1"/>
</dbReference>
<evidence type="ECO:0000259" key="1">
    <source>
        <dbReference type="Pfam" id="PF11790"/>
    </source>
</evidence>
<dbReference type="Gene3D" id="3.20.20.80">
    <property type="entry name" value="Glycosidases"/>
    <property type="match status" value="1"/>
</dbReference>
<dbReference type="PANTHER" id="PTHR34154">
    <property type="entry name" value="ALKALI-SENSITIVE LINKAGE PROTEIN 1"/>
    <property type="match status" value="1"/>
</dbReference>
<dbReference type="InterPro" id="IPR024655">
    <property type="entry name" value="Asl1_glyco_hydro_catalytic"/>
</dbReference>
<dbReference type="SUPFAM" id="SSF51445">
    <property type="entry name" value="(Trans)glycosidases"/>
    <property type="match status" value="1"/>
</dbReference>
<dbReference type="Proteomes" id="UP001324427">
    <property type="component" value="Unassembled WGS sequence"/>
</dbReference>
<feature type="domain" description="Asl1-like glycosyl hydrolase catalytic" evidence="1">
    <location>
        <begin position="3"/>
        <end position="187"/>
    </location>
</feature>
<dbReference type="EMBL" id="JAVFHQ010000096">
    <property type="protein sequence ID" value="KAK4539401.1"/>
    <property type="molecule type" value="Genomic_DNA"/>
</dbReference>
<evidence type="ECO:0000313" key="2">
    <source>
        <dbReference type="EMBL" id="KAK4539401.1"/>
    </source>
</evidence>
<name>A0AAV9J3D9_9PEZI</name>